<accession>A0ACA9P763</accession>
<gene>
    <name evidence="1" type="ORF">ACOLOM_LOCUS9916</name>
</gene>
<comment type="caution">
    <text evidence="1">The sequence shown here is derived from an EMBL/GenBank/DDBJ whole genome shotgun (WGS) entry which is preliminary data.</text>
</comment>
<sequence>RSQAGGAPLRRQDSPESPRANVGSPVRNIVGALQVRLNGLMEEYGAHAESPIILRFKAIPNKLWWMAKGQQVPDYTSLETANKSINDWLGNPQAQALLHNLRNLFLVVTLFLKLTKIELVHKSVLKWLKLDSPEPGAPSLSIYYKKHPMVGLKAILKDIPVLNLNKGQMVNNINNSWEQHSCAVPGCLTSRVSLLGVPSRRCSSRRLLKCRDARRFSHCSQEFPDLIR</sequence>
<organism evidence="1 2">
    <name type="scientific">Acaulospora colombiana</name>
    <dbReference type="NCBI Taxonomy" id="27376"/>
    <lineage>
        <taxon>Eukaryota</taxon>
        <taxon>Fungi</taxon>
        <taxon>Fungi incertae sedis</taxon>
        <taxon>Mucoromycota</taxon>
        <taxon>Glomeromycotina</taxon>
        <taxon>Glomeromycetes</taxon>
        <taxon>Diversisporales</taxon>
        <taxon>Acaulosporaceae</taxon>
        <taxon>Acaulospora</taxon>
    </lineage>
</organism>
<dbReference type="Proteomes" id="UP000789525">
    <property type="component" value="Unassembled WGS sequence"/>
</dbReference>
<reference evidence="1" key="1">
    <citation type="submission" date="2021-06" db="EMBL/GenBank/DDBJ databases">
        <authorList>
            <person name="Kallberg Y."/>
            <person name="Tangrot J."/>
            <person name="Rosling A."/>
        </authorList>
    </citation>
    <scope>NUCLEOTIDE SEQUENCE</scope>
    <source>
        <strain evidence="1">CL356</strain>
    </source>
</reference>
<feature type="non-terminal residue" evidence="1">
    <location>
        <position position="228"/>
    </location>
</feature>
<dbReference type="EMBL" id="CAJVPT010030092">
    <property type="protein sequence ID" value="CAG8693135.1"/>
    <property type="molecule type" value="Genomic_DNA"/>
</dbReference>
<name>A0ACA9P763_9GLOM</name>
<evidence type="ECO:0000313" key="1">
    <source>
        <dbReference type="EMBL" id="CAG8693135.1"/>
    </source>
</evidence>
<keyword evidence="2" id="KW-1185">Reference proteome</keyword>
<proteinExistence type="predicted"/>
<evidence type="ECO:0000313" key="2">
    <source>
        <dbReference type="Proteomes" id="UP000789525"/>
    </source>
</evidence>
<feature type="non-terminal residue" evidence="1">
    <location>
        <position position="1"/>
    </location>
</feature>
<protein>
    <submittedName>
        <fullName evidence="1">15751_t:CDS:1</fullName>
    </submittedName>
</protein>